<name>A0A8J2Y6A0_9PROT</name>
<gene>
    <name evidence="5" type="ORF">GCM10011342_15330</name>
</gene>
<organism evidence="5 6">
    <name type="scientific">Aquisalinus flavus</name>
    <dbReference type="NCBI Taxonomy" id="1526572"/>
    <lineage>
        <taxon>Bacteria</taxon>
        <taxon>Pseudomonadati</taxon>
        <taxon>Pseudomonadota</taxon>
        <taxon>Alphaproteobacteria</taxon>
        <taxon>Parvularculales</taxon>
        <taxon>Parvularculaceae</taxon>
        <taxon>Aquisalinus</taxon>
    </lineage>
</organism>
<evidence type="ECO:0000313" key="6">
    <source>
        <dbReference type="Proteomes" id="UP000613582"/>
    </source>
</evidence>
<dbReference type="InterPro" id="IPR016035">
    <property type="entry name" value="Acyl_Trfase/lysoPLipase"/>
</dbReference>
<accession>A0A8J2Y6A0</accession>
<sequence length="340" mass="36908">MTRKKAVIVCPGRGTYNAAELGYLTRHHGDKADFIAMLDALREAEGQTPVSALDGAERFSLARHTSSQNASLLIFACAIADFMAIDREQYEPVAVTGNSMGWYLALTAGGTLSHEEGARLVNTMGTLMQAEGRGGQMVYPVVDDDWQPDAAKQALIDRLIAENDNVHQSIRLGGISVLAADEAGLKLLERELPASDRYPMRLANHAAFHSPLLSHVPPLAQEKLGAEMFARPAMPLIDGKANQWSPWSTDTDALHGYTLGAQIDTPYDFSKAIEVAAKEYAPDVFILLGPGTTMGAPVAQELIRHRWRGLTGKGAFKTRQGSDPLVLSMGMEDQRKLVVQ</sequence>
<comment type="catalytic activity">
    <reaction evidence="4">
        <text>holo-[ACP] + malonyl-CoA = malonyl-[ACP] + CoA</text>
        <dbReference type="Rhea" id="RHEA:41792"/>
        <dbReference type="Rhea" id="RHEA-COMP:9623"/>
        <dbReference type="Rhea" id="RHEA-COMP:9685"/>
        <dbReference type="ChEBI" id="CHEBI:57287"/>
        <dbReference type="ChEBI" id="CHEBI:57384"/>
        <dbReference type="ChEBI" id="CHEBI:64479"/>
        <dbReference type="ChEBI" id="CHEBI:78449"/>
        <dbReference type="EC" id="2.3.1.39"/>
    </reaction>
</comment>
<dbReference type="InterPro" id="IPR001227">
    <property type="entry name" value="Ac_transferase_dom_sf"/>
</dbReference>
<evidence type="ECO:0000256" key="1">
    <source>
        <dbReference type="ARBA" id="ARBA00013258"/>
    </source>
</evidence>
<keyword evidence="6" id="KW-1185">Reference proteome</keyword>
<dbReference type="GO" id="GO:0006633">
    <property type="term" value="P:fatty acid biosynthetic process"/>
    <property type="evidence" value="ECO:0007669"/>
    <property type="project" value="TreeGrafter"/>
</dbReference>
<proteinExistence type="predicted"/>
<dbReference type="Proteomes" id="UP000613582">
    <property type="component" value="Unassembled WGS sequence"/>
</dbReference>
<dbReference type="EMBL" id="BMGH01000001">
    <property type="protein sequence ID" value="GGD07459.1"/>
    <property type="molecule type" value="Genomic_DNA"/>
</dbReference>
<keyword evidence="2" id="KW-0808">Transferase</keyword>
<comment type="caution">
    <text evidence="5">The sequence shown here is derived from an EMBL/GenBank/DDBJ whole genome shotgun (WGS) entry which is preliminary data.</text>
</comment>
<dbReference type="InterPro" id="IPR050858">
    <property type="entry name" value="Mal-CoA-ACP_Trans/PKS_FabD"/>
</dbReference>
<reference evidence="5" key="2">
    <citation type="submission" date="2020-09" db="EMBL/GenBank/DDBJ databases">
        <authorList>
            <person name="Sun Q."/>
            <person name="Zhou Y."/>
        </authorList>
    </citation>
    <scope>NUCLEOTIDE SEQUENCE</scope>
    <source>
        <strain evidence="5">CGMCC 1.12921</strain>
    </source>
</reference>
<reference evidence="5" key="1">
    <citation type="journal article" date="2014" name="Int. J. Syst. Evol. Microbiol.">
        <title>Complete genome sequence of Corynebacterium casei LMG S-19264T (=DSM 44701T), isolated from a smear-ripened cheese.</title>
        <authorList>
            <consortium name="US DOE Joint Genome Institute (JGI-PGF)"/>
            <person name="Walter F."/>
            <person name="Albersmeier A."/>
            <person name="Kalinowski J."/>
            <person name="Ruckert C."/>
        </authorList>
    </citation>
    <scope>NUCLEOTIDE SEQUENCE</scope>
    <source>
        <strain evidence="5">CGMCC 1.12921</strain>
    </source>
</reference>
<dbReference type="EC" id="2.3.1.39" evidence="1"/>
<evidence type="ECO:0000256" key="3">
    <source>
        <dbReference type="ARBA" id="ARBA00023315"/>
    </source>
</evidence>
<evidence type="ECO:0000256" key="2">
    <source>
        <dbReference type="ARBA" id="ARBA00022679"/>
    </source>
</evidence>
<dbReference type="AlphaFoldDB" id="A0A8J2Y6A0"/>
<evidence type="ECO:0000313" key="5">
    <source>
        <dbReference type="EMBL" id="GGD07459.1"/>
    </source>
</evidence>
<dbReference type="Gene3D" id="3.40.366.10">
    <property type="entry name" value="Malonyl-Coenzyme A Acyl Carrier Protein, domain 2"/>
    <property type="match status" value="1"/>
</dbReference>
<dbReference type="RefSeq" id="WP_188158984.1">
    <property type="nucleotide sequence ID" value="NZ_BMGH01000001.1"/>
</dbReference>
<dbReference type="PANTHER" id="PTHR42681">
    <property type="entry name" value="MALONYL-COA-ACYL CARRIER PROTEIN TRANSACYLASE, MITOCHONDRIAL"/>
    <property type="match status" value="1"/>
</dbReference>
<keyword evidence="3" id="KW-0012">Acyltransferase</keyword>
<evidence type="ECO:0000256" key="4">
    <source>
        <dbReference type="ARBA" id="ARBA00048462"/>
    </source>
</evidence>
<dbReference type="PANTHER" id="PTHR42681:SF1">
    <property type="entry name" value="MALONYL-COA-ACYL CARRIER PROTEIN TRANSACYLASE, MITOCHONDRIAL"/>
    <property type="match status" value="1"/>
</dbReference>
<dbReference type="SUPFAM" id="SSF52151">
    <property type="entry name" value="FabD/lysophospholipase-like"/>
    <property type="match status" value="1"/>
</dbReference>
<protein>
    <recommendedName>
        <fullName evidence="1">[acyl-carrier-protein] S-malonyltransferase</fullName>
        <ecNumber evidence="1">2.3.1.39</ecNumber>
    </recommendedName>
</protein>
<dbReference type="GO" id="GO:0004314">
    <property type="term" value="F:[acyl-carrier-protein] S-malonyltransferase activity"/>
    <property type="evidence" value="ECO:0007669"/>
    <property type="project" value="UniProtKB-EC"/>
</dbReference>